<dbReference type="Proteomes" id="UP000001020">
    <property type="component" value="Chromosome"/>
</dbReference>
<dbReference type="KEGG" id="mtc:MT1822"/>
<feature type="region of interest" description="Disordered" evidence="1">
    <location>
        <begin position="18"/>
        <end position="45"/>
    </location>
</feature>
<protein>
    <submittedName>
        <fullName evidence="2">Uncharacterized protein</fullName>
    </submittedName>
</protein>
<reference evidence="2 3" key="1">
    <citation type="journal article" date="2002" name="J. Bacteriol.">
        <title>Whole-genome comparison of Mycobacterium tuberculosis clinical and laboratory strains.</title>
        <authorList>
            <person name="Fleischmann R.D."/>
            <person name="Alland D."/>
            <person name="Eisen J.A."/>
            <person name="Carpenter L."/>
            <person name="White O."/>
            <person name="Peterson J."/>
            <person name="DeBoy R."/>
            <person name="Dodson R."/>
            <person name="Gwinn M."/>
            <person name="Haft D."/>
            <person name="Hickey E."/>
            <person name="Kolonay J.F."/>
            <person name="Nelson W.C."/>
            <person name="Umayam L.A."/>
            <person name="Ermolaeva M."/>
            <person name="Salzberg S.L."/>
            <person name="Delcher A."/>
            <person name="Utterback T."/>
            <person name="Weidman J."/>
            <person name="Khouri H."/>
            <person name="Gill J."/>
            <person name="Mikula A."/>
            <person name="Bishai W."/>
            <person name="Jacobs Jr W.R.Jr."/>
            <person name="Venter J.C."/>
            <person name="Fraser C.M."/>
        </authorList>
    </citation>
    <scope>NUCLEOTIDE SEQUENCE [LARGE SCALE GENOMIC DNA]</scope>
    <source>
        <strain evidence="3">CDC 1551 / Oshkosh</strain>
    </source>
</reference>
<evidence type="ECO:0000256" key="1">
    <source>
        <dbReference type="SAM" id="MobiDB-lite"/>
    </source>
</evidence>
<dbReference type="EMBL" id="AE000516">
    <property type="protein sequence ID" value="AAK46092.1"/>
    <property type="molecule type" value="Genomic_DNA"/>
</dbReference>
<proteinExistence type="predicted"/>
<sequence length="45" mass="5274">MLPHTTAKLALRRRMRKKLTPLPPSRRLGIDEAPAWRASLDRQMH</sequence>
<gene>
    <name evidence="2" type="ordered locus">MT1822</name>
</gene>
<keyword evidence="3" id="KW-1185">Reference proteome</keyword>
<evidence type="ECO:0000313" key="3">
    <source>
        <dbReference type="Proteomes" id="UP000001020"/>
    </source>
</evidence>
<dbReference type="HOGENOM" id="CLU_3202230_0_0_11"/>
<organism evidence="2 3">
    <name type="scientific">Mycobacterium tuberculosis (strain CDC 1551 / Oshkosh)</name>
    <dbReference type="NCBI Taxonomy" id="83331"/>
    <lineage>
        <taxon>Bacteria</taxon>
        <taxon>Bacillati</taxon>
        <taxon>Actinomycetota</taxon>
        <taxon>Actinomycetes</taxon>
        <taxon>Mycobacteriales</taxon>
        <taxon>Mycobacteriaceae</taxon>
        <taxon>Mycobacterium</taxon>
        <taxon>Mycobacterium tuberculosis complex</taxon>
    </lineage>
</organism>
<evidence type="ECO:0000313" key="2">
    <source>
        <dbReference type="EMBL" id="AAK46092.1"/>
    </source>
</evidence>
<name>Q8VJW8_MYCTO</name>
<accession>Q8VJW8</accession>
<dbReference type="AlphaFoldDB" id="Q8VJW8"/>